<keyword evidence="2" id="KW-1133">Transmembrane helix</keyword>
<gene>
    <name evidence="4" type="ORF">LTR78_003932</name>
</gene>
<comment type="caution">
    <text evidence="4">The sequence shown here is derived from an EMBL/GenBank/DDBJ whole genome shotgun (WGS) entry which is preliminary data.</text>
</comment>
<evidence type="ECO:0000313" key="4">
    <source>
        <dbReference type="EMBL" id="KAK3676182.1"/>
    </source>
</evidence>
<protein>
    <submittedName>
        <fullName evidence="4">Uncharacterized protein</fullName>
    </submittedName>
</protein>
<feature type="region of interest" description="Disordered" evidence="1">
    <location>
        <begin position="727"/>
        <end position="749"/>
    </location>
</feature>
<feature type="signal peptide" evidence="3">
    <location>
        <begin position="1"/>
        <end position="23"/>
    </location>
</feature>
<name>A0AAE1C382_9PEZI</name>
<feature type="region of interest" description="Disordered" evidence="1">
    <location>
        <begin position="620"/>
        <end position="678"/>
    </location>
</feature>
<evidence type="ECO:0000256" key="2">
    <source>
        <dbReference type="SAM" id="Phobius"/>
    </source>
</evidence>
<feature type="compositionally biased region" description="Low complexity" evidence="1">
    <location>
        <begin position="1457"/>
        <end position="1484"/>
    </location>
</feature>
<sequence length="1515" mass="149723">MRALTLVSGFFACVLTTSILVNAQSSSSSSDGVASAILQGLGLATSSSANTPPTLSAFATKSYVYNFTNSTTSSSTTSTTLILTDQSSSSTSVLASTSILTSKSIQTSTSASLEANSTTSTVSTISSSVNGTTSTSLQASSFSTFTNISSSNATYSTTSPSSTAAFLNSSVTLNGSSSWQTGTTSQRTVNGSAVWTVPSTGTGAAYASKCNQEWQSYYNISTNAITGSYTSYVSSYVVTNYSAPLTTLCAGNTQVNGPPVPTASFTLPWTTGNSLFPPTITMAATPSCTVPASECGAVGVTSDQYYSIPAGCSSSSTSGSSDASDAGACTIKGSDVQVIYFKPSSTANATQDLCAPSPTAAAAANNDNCPYGSFITSTSTRTTTFTGVTNTATTTYMMDSITETEALQGSKLYTTVYTETASECVYSSASLGYQNRTASYIVSDGYKYYEDMVYLSFKSVWAVNSAGSTVGTPRAGSLVPMPSSEVYSVCTKQAGQAAYSYNFNDFSGYVPASAWNCQPYCEMVWNEYASGHGGPSQQLPDDTPEGLAAVMRPGPGDFYVNDKLVFEKEGGYCGQFPYQSWYKPYIAVPPQVRALDPAWGSCVLAFEGWYDPPTALTQQTSEILPSSPSAAPASTPQTAAAQTTTQSSTTLSPQPSSSLVSIPTQTAESSGPGVSSTSQSSIASVNILSAQDPSSSAVDPGVSTSTSSGAAVAASNILSALNSTPASSQQLSASPVSTGGDPSTSSPSSSLAQVAASNILSALSVASTSAAGTVQLQGNTAPASTQAANSSPGTIQSSANADPASSRASSSAAQIVASNILSALSVISTTTQQATAVATPSSVAANSPVLASSVSAIKDPEASASSQIHTTVNVAGNSVTISQNSASSIAVIDGTTVAQGSQATVNGQTVSVGSQGVQIGSTYISAAQDPTTTQAAAQVTIGSSAFTVAPIADPTGSSAVIVAAGGSTATLTAGQTTNVRGQAVSAPSSGGVVVGQGSSAKTVVVPAISTPSSAASAIITVQGQSITAIQSGSAVIVAGISSTLVLSQGATGTIEGNPITVASSASGLVVGGSTAILSHAPSVTTQAVITGSAGQSITLVQQGQSFSLIGSSSTVVLAAGASTTFQGQTISVPLSTGAANVNGNSVTLSAASPAPASVVTQAVISSNSGQAVTVLQQGSSYEVQLGTSTIHLTAGGITTIAGATISAPTSGSVLLVNGHSTLLSTQAVTSNPVGAVLTGSGSQLATIVQSGSSYVVQAGTTTFGLAAGSGTIVNGVTLSVPIGGSTPLANGKTIVLSTQAPTSSLIGAVLTGSNSQLATVVQSGSSYLVRAGTSTFGLAAGSGTVVDGVTLSIPTGGSTPLANGKIISMSTMSLSSQPAVVTQAALTGVSSKPFTVLQQGSSFLVQDGSSTVTLDAGSQTLFNGATISMPTTGGAVVANGQTVPLSTVSSLPSSLASSSGLGTSTPASSRTSSTSVAATSSTRPEQANGGGRQYGLTALGLASVLFAMALSIFML</sequence>
<feature type="transmembrane region" description="Helical" evidence="2">
    <location>
        <begin position="1494"/>
        <end position="1514"/>
    </location>
</feature>
<feature type="region of interest" description="Disordered" evidence="1">
    <location>
        <begin position="1457"/>
        <end position="1492"/>
    </location>
</feature>
<evidence type="ECO:0000256" key="1">
    <source>
        <dbReference type="SAM" id="MobiDB-lite"/>
    </source>
</evidence>
<feature type="region of interest" description="Disordered" evidence="1">
    <location>
        <begin position="782"/>
        <end position="806"/>
    </location>
</feature>
<accession>A0AAE1C382</accession>
<dbReference type="EMBL" id="JAUTXT010000011">
    <property type="protein sequence ID" value="KAK3676182.1"/>
    <property type="molecule type" value="Genomic_DNA"/>
</dbReference>
<keyword evidence="2" id="KW-0812">Transmembrane</keyword>
<organism evidence="4 5">
    <name type="scientific">Recurvomyces mirabilis</name>
    <dbReference type="NCBI Taxonomy" id="574656"/>
    <lineage>
        <taxon>Eukaryota</taxon>
        <taxon>Fungi</taxon>
        <taxon>Dikarya</taxon>
        <taxon>Ascomycota</taxon>
        <taxon>Pezizomycotina</taxon>
        <taxon>Dothideomycetes</taxon>
        <taxon>Dothideomycetidae</taxon>
        <taxon>Mycosphaerellales</taxon>
        <taxon>Teratosphaeriaceae</taxon>
        <taxon>Recurvomyces</taxon>
    </lineage>
</organism>
<feature type="compositionally biased region" description="Low complexity" evidence="1">
    <location>
        <begin position="669"/>
        <end position="678"/>
    </location>
</feature>
<proteinExistence type="predicted"/>
<dbReference type="Proteomes" id="UP001274830">
    <property type="component" value="Unassembled WGS sequence"/>
</dbReference>
<evidence type="ECO:0000256" key="3">
    <source>
        <dbReference type="SAM" id="SignalP"/>
    </source>
</evidence>
<feature type="compositionally biased region" description="Polar residues" evidence="1">
    <location>
        <begin position="782"/>
        <end position="796"/>
    </location>
</feature>
<feature type="compositionally biased region" description="Low complexity" evidence="1">
    <location>
        <begin position="624"/>
        <end position="659"/>
    </location>
</feature>
<feature type="compositionally biased region" description="Low complexity" evidence="1">
    <location>
        <begin position="734"/>
        <end position="749"/>
    </location>
</feature>
<evidence type="ECO:0000313" key="5">
    <source>
        <dbReference type="Proteomes" id="UP001274830"/>
    </source>
</evidence>
<feature type="chain" id="PRO_5041985367" evidence="3">
    <location>
        <begin position="24"/>
        <end position="1515"/>
    </location>
</feature>
<feature type="compositionally biased region" description="Low complexity" evidence="1">
    <location>
        <begin position="797"/>
        <end position="806"/>
    </location>
</feature>
<keyword evidence="2" id="KW-0472">Membrane</keyword>
<reference evidence="4" key="1">
    <citation type="submission" date="2023-07" db="EMBL/GenBank/DDBJ databases">
        <title>Black Yeasts Isolated from many extreme environments.</title>
        <authorList>
            <person name="Coleine C."/>
            <person name="Stajich J.E."/>
            <person name="Selbmann L."/>
        </authorList>
    </citation>
    <scope>NUCLEOTIDE SEQUENCE</scope>
    <source>
        <strain evidence="4">CCFEE 5485</strain>
    </source>
</reference>
<keyword evidence="5" id="KW-1185">Reference proteome</keyword>
<keyword evidence="3" id="KW-0732">Signal</keyword>